<dbReference type="SUPFAM" id="SSF51905">
    <property type="entry name" value="FAD/NAD(P)-binding domain"/>
    <property type="match status" value="1"/>
</dbReference>
<keyword evidence="1" id="KW-0560">Oxidoreductase</keyword>
<reference evidence="4" key="1">
    <citation type="submission" date="2014-11" db="EMBL/GenBank/DDBJ databases">
        <title>Genome sequencing of Roseivirga sp. D-25.</title>
        <authorList>
            <person name="Selvaratnam C."/>
            <person name="Thevarajoo S."/>
            <person name="Goh K.M."/>
            <person name="Eee R."/>
            <person name="Chan K.-G."/>
            <person name="Chong C.S."/>
        </authorList>
    </citation>
    <scope>NUCLEOTIDE SEQUENCE [LARGE SCALE GENOMIC DNA]</scope>
    <source>
        <strain evidence="4">D-25</strain>
    </source>
</reference>
<dbReference type="InterPro" id="IPR036188">
    <property type="entry name" value="FAD/NAD-bd_sf"/>
</dbReference>
<proteinExistence type="predicted"/>
<evidence type="ECO:0000259" key="2">
    <source>
        <dbReference type="Pfam" id="PF01266"/>
    </source>
</evidence>
<dbReference type="RefSeq" id="WP_053224845.1">
    <property type="nucleotide sequence ID" value="NZ_JSVA01000020.1"/>
</dbReference>
<dbReference type="OrthoDB" id="9794226at2"/>
<gene>
    <name evidence="3" type="ORF">OB69_16445</name>
</gene>
<dbReference type="Gene3D" id="3.50.50.60">
    <property type="entry name" value="FAD/NAD(P)-binding domain"/>
    <property type="match status" value="2"/>
</dbReference>
<feature type="domain" description="FAD dependent oxidoreductase" evidence="2">
    <location>
        <begin position="5"/>
        <end position="397"/>
    </location>
</feature>
<dbReference type="PANTHER" id="PTHR13847:SF289">
    <property type="entry name" value="GLYCINE OXIDASE"/>
    <property type="match status" value="1"/>
</dbReference>
<dbReference type="SUPFAM" id="SSF54373">
    <property type="entry name" value="FAD-linked reductases, C-terminal domain"/>
    <property type="match status" value="1"/>
</dbReference>
<evidence type="ECO:0000313" key="4">
    <source>
        <dbReference type="Proteomes" id="UP000036908"/>
    </source>
</evidence>
<evidence type="ECO:0000313" key="3">
    <source>
        <dbReference type="EMBL" id="KOF01629.1"/>
    </source>
</evidence>
<dbReference type="AlphaFoldDB" id="A0A0L8AGX4"/>
<comment type="caution">
    <text evidence="3">The sequence shown here is derived from an EMBL/GenBank/DDBJ whole genome shotgun (WGS) entry which is preliminary data.</text>
</comment>
<dbReference type="PANTHER" id="PTHR13847">
    <property type="entry name" value="SARCOSINE DEHYDROGENASE-RELATED"/>
    <property type="match status" value="1"/>
</dbReference>
<dbReference type="GO" id="GO:0016491">
    <property type="term" value="F:oxidoreductase activity"/>
    <property type="evidence" value="ECO:0007669"/>
    <property type="project" value="UniProtKB-KW"/>
</dbReference>
<dbReference type="GO" id="GO:0005737">
    <property type="term" value="C:cytoplasm"/>
    <property type="evidence" value="ECO:0007669"/>
    <property type="project" value="TreeGrafter"/>
</dbReference>
<name>A0A0L8AGX4_9BACT</name>
<dbReference type="Gene3D" id="3.30.9.10">
    <property type="entry name" value="D-Amino Acid Oxidase, subunit A, domain 2"/>
    <property type="match status" value="1"/>
</dbReference>
<dbReference type="InterPro" id="IPR006076">
    <property type="entry name" value="FAD-dep_OxRdtase"/>
</dbReference>
<keyword evidence="4" id="KW-1185">Reference proteome</keyword>
<dbReference type="EMBL" id="JSVA01000020">
    <property type="protein sequence ID" value="KOF01629.1"/>
    <property type="molecule type" value="Genomic_DNA"/>
</dbReference>
<accession>A0A0L8AGX4</accession>
<evidence type="ECO:0000256" key="1">
    <source>
        <dbReference type="ARBA" id="ARBA00023002"/>
    </source>
</evidence>
<dbReference type="Pfam" id="PF01266">
    <property type="entry name" value="DAO"/>
    <property type="match status" value="1"/>
</dbReference>
<dbReference type="PATRIC" id="fig|1566026.4.peg.1721"/>
<sequence length="417" mass="46055">METKKVIVIGAGIVGLSTAYFLRKQGVEVTVIDNTDGSSNCSTGNAGYVSPSHLIPLASPGIISQGLKWMLNSESPFYIKPRLNRDLIKWGLLFKKSATPSKVDAAAKVLYDLTVQSQSLYEKIMEEEGIEAGYKKPGLLMICKTESALHHEIELVELAKSFGLEAEVLSRTETETMEPNVQYNMAGSVYFGCDAWMTPNVFMREFKQKLEQIGVKFQYNTQLDRIIHKAGKIDKIITSQGEFSADEYVLAAGSWSPILMKQLKVDIPLQAGKGYSFTLPTPVAMPKLPSILVEGRVATTPMMHGLRIAGTMEIAGTGLNINERRVQGIIKSVKEFMPQFEEQDFSQIETWAGLRPCTPDGLPYIGRTKKYKNLLVGTGHAMLGFTLGPITGQMLSEKILNHKPSIVSPLLEVERFA</sequence>
<organism evidence="3 4">
    <name type="scientific">Roseivirga seohaensis subsp. aquiponti</name>
    <dbReference type="NCBI Taxonomy" id="1566026"/>
    <lineage>
        <taxon>Bacteria</taxon>
        <taxon>Pseudomonadati</taxon>
        <taxon>Bacteroidota</taxon>
        <taxon>Cytophagia</taxon>
        <taxon>Cytophagales</taxon>
        <taxon>Roseivirgaceae</taxon>
        <taxon>Roseivirga</taxon>
    </lineage>
</organism>
<protein>
    <recommendedName>
        <fullName evidence="2">FAD dependent oxidoreductase domain-containing protein</fullName>
    </recommendedName>
</protein>
<dbReference type="Proteomes" id="UP000036908">
    <property type="component" value="Unassembled WGS sequence"/>
</dbReference>